<dbReference type="GeneID" id="36298369"/>
<evidence type="ECO:0000256" key="1">
    <source>
        <dbReference type="SAM" id="Phobius"/>
    </source>
</evidence>
<organism evidence="2 3">
    <name type="scientific">Microbacterium paraoxydans</name>
    <dbReference type="NCBI Taxonomy" id="199592"/>
    <lineage>
        <taxon>Bacteria</taxon>
        <taxon>Bacillati</taxon>
        <taxon>Actinomycetota</taxon>
        <taxon>Actinomycetes</taxon>
        <taxon>Micrococcales</taxon>
        <taxon>Microbacteriaceae</taxon>
        <taxon>Microbacterium</taxon>
    </lineage>
</organism>
<feature type="transmembrane region" description="Helical" evidence="1">
    <location>
        <begin position="39"/>
        <end position="57"/>
    </location>
</feature>
<dbReference type="RefSeq" id="WP_060921304.1">
    <property type="nucleotide sequence ID" value="NZ_JALXUB010000006.1"/>
</dbReference>
<dbReference type="Proteomes" id="UP000182126">
    <property type="component" value="Chromosome I"/>
</dbReference>
<evidence type="ECO:0000313" key="3">
    <source>
        <dbReference type="Proteomes" id="UP000182126"/>
    </source>
</evidence>
<proteinExistence type="predicted"/>
<protein>
    <submittedName>
        <fullName evidence="2">Uncharacterized protein</fullName>
    </submittedName>
</protein>
<keyword evidence="1" id="KW-1133">Transmembrane helix</keyword>
<dbReference type="AlphaFoldDB" id="A0A1H1TNE9"/>
<keyword evidence="1" id="KW-0472">Membrane</keyword>
<sequence>MKPTWFSTITRPRSHLIATLCVWGWFLAVLVGANSVPQLAPALEATAATGAAVWFGAMMKRYHDARQDGTPPGPAP</sequence>
<gene>
    <name evidence="2" type="ORF">SAMN04489809_2243</name>
</gene>
<dbReference type="EMBL" id="LT629770">
    <property type="protein sequence ID" value="SDS61089.1"/>
    <property type="molecule type" value="Genomic_DNA"/>
</dbReference>
<accession>A0A1H1TNE9</accession>
<evidence type="ECO:0000313" key="2">
    <source>
        <dbReference type="EMBL" id="SDS61089.1"/>
    </source>
</evidence>
<keyword evidence="1" id="KW-0812">Transmembrane</keyword>
<name>A0A1H1TNE9_9MICO</name>
<feature type="transmembrane region" description="Helical" evidence="1">
    <location>
        <begin position="16"/>
        <end position="33"/>
    </location>
</feature>
<reference evidence="2 3" key="1">
    <citation type="submission" date="2016-10" db="EMBL/GenBank/DDBJ databases">
        <authorList>
            <person name="de Groot N.N."/>
        </authorList>
    </citation>
    <scope>NUCLEOTIDE SEQUENCE [LARGE SCALE GENOMIC DNA]</scope>
    <source>
        <strain evidence="2 3">DSM 15019</strain>
    </source>
</reference>